<dbReference type="InterPro" id="IPR021259">
    <property type="entry name" value="DUF2817"/>
</dbReference>
<dbReference type="Proteomes" id="UP000294980">
    <property type="component" value="Unassembled WGS sequence"/>
</dbReference>
<accession>A0A4V2SBH0</accession>
<evidence type="ECO:0000313" key="2">
    <source>
        <dbReference type="Proteomes" id="UP000294980"/>
    </source>
</evidence>
<protein>
    <submittedName>
        <fullName evidence="1">Uncharacterized protein DUF2817</fullName>
    </submittedName>
</protein>
<proteinExistence type="predicted"/>
<dbReference type="CDD" id="cd06233">
    <property type="entry name" value="M14-like"/>
    <property type="match status" value="1"/>
</dbReference>
<dbReference type="SUPFAM" id="SSF53187">
    <property type="entry name" value="Zn-dependent exopeptidases"/>
    <property type="match status" value="1"/>
</dbReference>
<evidence type="ECO:0000313" key="1">
    <source>
        <dbReference type="EMBL" id="TCO75290.1"/>
    </source>
</evidence>
<reference evidence="1 2" key="1">
    <citation type="submission" date="2019-03" db="EMBL/GenBank/DDBJ databases">
        <title>Genomic Encyclopedia of Type Strains, Phase IV (KMG-IV): sequencing the most valuable type-strain genomes for metagenomic binning, comparative biology and taxonomic classification.</title>
        <authorList>
            <person name="Goeker M."/>
        </authorList>
    </citation>
    <scope>NUCLEOTIDE SEQUENCE [LARGE SCALE GENOMIC DNA]</scope>
    <source>
        <strain evidence="1 2">DSM 23344</strain>
    </source>
</reference>
<organism evidence="1 2">
    <name type="scientific">Chromatocurvus halotolerans</name>
    <dbReference type="NCBI Taxonomy" id="1132028"/>
    <lineage>
        <taxon>Bacteria</taxon>
        <taxon>Pseudomonadati</taxon>
        <taxon>Pseudomonadota</taxon>
        <taxon>Gammaproteobacteria</taxon>
        <taxon>Cellvibrionales</taxon>
        <taxon>Halieaceae</taxon>
        <taxon>Chromatocurvus</taxon>
    </lineage>
</organism>
<dbReference type="Pfam" id="PF10994">
    <property type="entry name" value="DUF2817"/>
    <property type="match status" value="1"/>
</dbReference>
<dbReference type="AlphaFoldDB" id="A0A4V2SBH0"/>
<gene>
    <name evidence="1" type="ORF">EV688_10913</name>
</gene>
<dbReference type="EMBL" id="SLWX01000009">
    <property type="protein sequence ID" value="TCO75290.1"/>
    <property type="molecule type" value="Genomic_DNA"/>
</dbReference>
<keyword evidence="2" id="KW-1185">Reference proteome</keyword>
<sequence length="382" mass="40926">MAAATLAARAPAESRMMAALSGADRLPVDIRLFADDYPGARERFYTACEGLPDIALRAVSCPASGPRGEALQTDVAWLGDATAGNVLLVISGTHGVEGFAGSAVQSAFLQALPPLPENTAILMVHLLNPWGAAWLRRCDHEGVDLNRNVVDFTAPLPQNGGYTELRDALFAGPTECRMALAAYAQRHGQSALEFAVSGGQYADPAGPFYGGTQPSHARRLLEHLIAERGLAGRRLAVIDIHTGLGPFGHGELICDHEPDSPGTVAARRWYGGGVALPLAGTSFSVPKLGLIDFAFHPFMREDGCFITLEFGSYAMQELLAVIIDDHRRWMAGDRGVSGRAPIRQHFCPDDRSWREMVLWRGQQVLRQALAGLGADAQAGRPG</sequence>
<name>A0A4V2SBH0_9GAMM</name>
<dbReference type="Gene3D" id="3.40.630.10">
    <property type="entry name" value="Zn peptidases"/>
    <property type="match status" value="1"/>
</dbReference>
<comment type="caution">
    <text evidence="1">The sequence shown here is derived from an EMBL/GenBank/DDBJ whole genome shotgun (WGS) entry which is preliminary data.</text>
</comment>